<gene>
    <name evidence="2" type="ORF">PG991_011650</name>
</gene>
<comment type="caution">
    <text evidence="2">The sequence shown here is derived from an EMBL/GenBank/DDBJ whole genome shotgun (WGS) entry which is preliminary data.</text>
</comment>
<accession>A0ABR1REQ9</accession>
<protein>
    <submittedName>
        <fullName evidence="2">Uncharacterized protein</fullName>
    </submittedName>
</protein>
<reference evidence="2 3" key="1">
    <citation type="submission" date="2023-01" db="EMBL/GenBank/DDBJ databases">
        <title>Analysis of 21 Apiospora genomes using comparative genomics revels a genus with tremendous synthesis potential of carbohydrate active enzymes and secondary metabolites.</title>
        <authorList>
            <person name="Sorensen T."/>
        </authorList>
    </citation>
    <scope>NUCLEOTIDE SEQUENCE [LARGE SCALE GENOMIC DNA]</scope>
    <source>
        <strain evidence="2 3">CBS 20057</strain>
    </source>
</reference>
<name>A0ABR1REQ9_9PEZI</name>
<dbReference type="EMBL" id="JAQQWI010000016">
    <property type="protein sequence ID" value="KAK8009099.1"/>
    <property type="molecule type" value="Genomic_DNA"/>
</dbReference>
<keyword evidence="1" id="KW-0732">Signal</keyword>
<dbReference type="Proteomes" id="UP001396898">
    <property type="component" value="Unassembled WGS sequence"/>
</dbReference>
<proteinExistence type="predicted"/>
<organism evidence="2 3">
    <name type="scientific">Apiospora marii</name>
    <dbReference type="NCBI Taxonomy" id="335849"/>
    <lineage>
        <taxon>Eukaryota</taxon>
        <taxon>Fungi</taxon>
        <taxon>Dikarya</taxon>
        <taxon>Ascomycota</taxon>
        <taxon>Pezizomycotina</taxon>
        <taxon>Sordariomycetes</taxon>
        <taxon>Xylariomycetidae</taxon>
        <taxon>Amphisphaeriales</taxon>
        <taxon>Apiosporaceae</taxon>
        <taxon>Apiospora</taxon>
    </lineage>
</organism>
<evidence type="ECO:0000313" key="2">
    <source>
        <dbReference type="EMBL" id="KAK8009099.1"/>
    </source>
</evidence>
<feature type="chain" id="PRO_5046107025" evidence="1">
    <location>
        <begin position="24"/>
        <end position="261"/>
    </location>
</feature>
<feature type="signal peptide" evidence="1">
    <location>
        <begin position="1"/>
        <end position="23"/>
    </location>
</feature>
<sequence>MKSSSLIAAGAASLLMSLSPALALPQSRPQVDRRLVVAMASREASPEPLDMGKVGDAFKDGWGKVEDGFDKVGDWFKDLPQEVKDLNDTVGDDVKKAAKDAWELDVGGCRIVQCATALAPTALTCVVSSIDGNPLTCIGASVPVLERLPYWGNSGIDPHEGHLEIRKTVIEEKDDRHGRSCEARNIEGPYVHVAPLSVSQLRARGTWAMPLAKRGISIHGQRGHLGNVTTMSSGMDTLPVVDCPWPRLLSSGHGMWEGGVA</sequence>
<keyword evidence="3" id="KW-1185">Reference proteome</keyword>
<evidence type="ECO:0000313" key="3">
    <source>
        <dbReference type="Proteomes" id="UP001396898"/>
    </source>
</evidence>
<evidence type="ECO:0000256" key="1">
    <source>
        <dbReference type="SAM" id="SignalP"/>
    </source>
</evidence>